<proteinExistence type="predicted"/>
<reference evidence="6" key="1">
    <citation type="submission" date="2023-02" db="EMBL/GenBank/DDBJ databases">
        <title>Genome of toxic invasive species Heracleum sosnowskyi carries increased number of genes despite the absence of recent whole-genome duplications.</title>
        <authorList>
            <person name="Schelkunov M."/>
            <person name="Shtratnikova V."/>
            <person name="Makarenko M."/>
            <person name="Klepikova A."/>
            <person name="Omelchenko D."/>
            <person name="Novikova G."/>
            <person name="Obukhova E."/>
            <person name="Bogdanov V."/>
            <person name="Penin A."/>
            <person name="Logacheva M."/>
        </authorList>
    </citation>
    <scope>NUCLEOTIDE SEQUENCE</scope>
    <source>
        <strain evidence="6">Hsosn_3</strain>
        <tissue evidence="6">Leaf</tissue>
    </source>
</reference>
<protein>
    <submittedName>
        <fullName evidence="6">VQ domain-containing protein</fullName>
    </submittedName>
</protein>
<dbReference type="AlphaFoldDB" id="A0AAD8I646"/>
<feature type="region of interest" description="Disordered" evidence="4">
    <location>
        <begin position="166"/>
        <end position="188"/>
    </location>
</feature>
<reference evidence="6" key="2">
    <citation type="submission" date="2023-05" db="EMBL/GenBank/DDBJ databases">
        <authorList>
            <person name="Schelkunov M.I."/>
        </authorList>
    </citation>
    <scope>NUCLEOTIDE SEQUENCE</scope>
    <source>
        <strain evidence="6">Hsosn_3</strain>
        <tissue evidence="6">Leaf</tissue>
    </source>
</reference>
<comment type="subcellular location">
    <subcellularLocation>
        <location evidence="1">Nucleus</location>
    </subcellularLocation>
</comment>
<dbReference type="Proteomes" id="UP001237642">
    <property type="component" value="Unassembled WGS sequence"/>
</dbReference>
<dbReference type="InterPro" id="IPR039611">
    <property type="entry name" value="VQ_4/11/13/19/31/33"/>
</dbReference>
<evidence type="ECO:0000259" key="5">
    <source>
        <dbReference type="Pfam" id="PF05678"/>
    </source>
</evidence>
<dbReference type="GO" id="GO:0005634">
    <property type="term" value="C:nucleus"/>
    <property type="evidence" value="ECO:0007669"/>
    <property type="project" value="UniProtKB-SubCell"/>
</dbReference>
<keyword evidence="3" id="KW-0539">Nucleus</keyword>
<name>A0AAD8I646_9APIA</name>
<evidence type="ECO:0000313" key="7">
    <source>
        <dbReference type="Proteomes" id="UP001237642"/>
    </source>
</evidence>
<evidence type="ECO:0000313" key="6">
    <source>
        <dbReference type="EMBL" id="KAK1378220.1"/>
    </source>
</evidence>
<feature type="region of interest" description="Disordered" evidence="4">
    <location>
        <begin position="1"/>
        <end position="21"/>
    </location>
</feature>
<gene>
    <name evidence="6" type="ORF">POM88_024964</name>
</gene>
<evidence type="ECO:0000256" key="1">
    <source>
        <dbReference type="ARBA" id="ARBA00004123"/>
    </source>
</evidence>
<evidence type="ECO:0000256" key="4">
    <source>
        <dbReference type="SAM" id="MobiDB-lite"/>
    </source>
</evidence>
<keyword evidence="2" id="KW-0597">Phosphoprotein</keyword>
<organism evidence="6 7">
    <name type="scientific">Heracleum sosnowskyi</name>
    <dbReference type="NCBI Taxonomy" id="360622"/>
    <lineage>
        <taxon>Eukaryota</taxon>
        <taxon>Viridiplantae</taxon>
        <taxon>Streptophyta</taxon>
        <taxon>Embryophyta</taxon>
        <taxon>Tracheophyta</taxon>
        <taxon>Spermatophyta</taxon>
        <taxon>Magnoliopsida</taxon>
        <taxon>eudicotyledons</taxon>
        <taxon>Gunneridae</taxon>
        <taxon>Pentapetalae</taxon>
        <taxon>asterids</taxon>
        <taxon>campanulids</taxon>
        <taxon>Apiales</taxon>
        <taxon>Apiaceae</taxon>
        <taxon>Apioideae</taxon>
        <taxon>apioid superclade</taxon>
        <taxon>Tordylieae</taxon>
        <taxon>Tordyliinae</taxon>
        <taxon>Heracleum</taxon>
    </lineage>
</organism>
<dbReference type="PANTHER" id="PTHR33402:SF19">
    <property type="entry name" value="VQ MOTIF-CONTAINING PROTEIN 11"/>
    <property type="match status" value="1"/>
</dbReference>
<accession>A0AAD8I646</accession>
<feature type="domain" description="VQ" evidence="5">
    <location>
        <begin position="35"/>
        <end position="57"/>
    </location>
</feature>
<keyword evidence="7" id="KW-1185">Reference proteome</keyword>
<dbReference type="PANTHER" id="PTHR33402">
    <property type="entry name" value="VQ MOTIF-CONTAINING PROTEIN 11-LIKE"/>
    <property type="match status" value="1"/>
</dbReference>
<dbReference type="InterPro" id="IPR008889">
    <property type="entry name" value="VQ"/>
</dbReference>
<evidence type="ECO:0000256" key="2">
    <source>
        <dbReference type="ARBA" id="ARBA00022553"/>
    </source>
</evidence>
<evidence type="ECO:0000256" key="3">
    <source>
        <dbReference type="ARBA" id="ARBA00023242"/>
    </source>
</evidence>
<dbReference type="Pfam" id="PF05678">
    <property type="entry name" value="VQ"/>
    <property type="match status" value="1"/>
</dbReference>
<sequence>MASSSSYSLKPNNKSKSPMNASSFETLIPQQNTIYVDADPSNFRAVVQKLTGASTDPTVQNLPITISPRPSNAKHYYVDVVPVRPSFNLQEQRQRTPNLIHLQINQNDRLTIGESFFAPRKRIMDTSPVSILDTFLASGSTPRAPVSPSVQEERAIANKSFYLHPRPFPSSGKAEPELLPLFPTSPDS</sequence>
<dbReference type="EMBL" id="JAUIZM010000006">
    <property type="protein sequence ID" value="KAK1378220.1"/>
    <property type="molecule type" value="Genomic_DNA"/>
</dbReference>
<comment type="caution">
    <text evidence="6">The sequence shown here is derived from an EMBL/GenBank/DDBJ whole genome shotgun (WGS) entry which is preliminary data.</text>
</comment>